<dbReference type="AlphaFoldDB" id="A0AAV8Z0H1"/>
<name>A0AAV8Z0H1_9CUCU</name>
<protein>
    <submittedName>
        <fullName evidence="3">Uncharacterized protein</fullName>
    </submittedName>
</protein>
<dbReference type="EMBL" id="JAPWTK010000023">
    <property type="protein sequence ID" value="KAJ8957412.1"/>
    <property type="molecule type" value="Genomic_DNA"/>
</dbReference>
<organism evidence="3 4">
    <name type="scientific">Aromia moschata</name>
    <dbReference type="NCBI Taxonomy" id="1265417"/>
    <lineage>
        <taxon>Eukaryota</taxon>
        <taxon>Metazoa</taxon>
        <taxon>Ecdysozoa</taxon>
        <taxon>Arthropoda</taxon>
        <taxon>Hexapoda</taxon>
        <taxon>Insecta</taxon>
        <taxon>Pterygota</taxon>
        <taxon>Neoptera</taxon>
        <taxon>Endopterygota</taxon>
        <taxon>Coleoptera</taxon>
        <taxon>Polyphaga</taxon>
        <taxon>Cucujiformia</taxon>
        <taxon>Chrysomeloidea</taxon>
        <taxon>Cerambycidae</taxon>
        <taxon>Cerambycinae</taxon>
        <taxon>Callichromatini</taxon>
        <taxon>Aromia</taxon>
    </lineage>
</organism>
<dbReference type="InterPro" id="IPR005312">
    <property type="entry name" value="DUF1759"/>
</dbReference>
<keyword evidence="4" id="KW-1185">Reference proteome</keyword>
<dbReference type="CDD" id="cd00303">
    <property type="entry name" value="retropepsin_like"/>
    <property type="match status" value="1"/>
</dbReference>
<proteinExistence type="predicted"/>
<dbReference type="InterPro" id="IPR008737">
    <property type="entry name" value="DUF1758"/>
</dbReference>
<dbReference type="InterPro" id="IPR021109">
    <property type="entry name" value="Peptidase_aspartic_dom_sf"/>
</dbReference>
<evidence type="ECO:0000313" key="4">
    <source>
        <dbReference type="Proteomes" id="UP001162162"/>
    </source>
</evidence>
<feature type="non-terminal residue" evidence="3">
    <location>
        <position position="1"/>
    </location>
</feature>
<dbReference type="PANTHER" id="PTHR47331:SF5">
    <property type="entry name" value="RIBONUCLEASE H"/>
    <property type="match status" value="1"/>
</dbReference>
<feature type="domain" description="DUF1758" evidence="1">
    <location>
        <begin position="366"/>
        <end position="504"/>
    </location>
</feature>
<reference evidence="3" key="1">
    <citation type="journal article" date="2023" name="Insect Mol. Biol.">
        <title>Genome sequencing provides insights into the evolution of gene families encoding plant cell wall-degrading enzymes in longhorned beetles.</title>
        <authorList>
            <person name="Shin N.R."/>
            <person name="Okamura Y."/>
            <person name="Kirsch R."/>
            <person name="Pauchet Y."/>
        </authorList>
    </citation>
    <scope>NUCLEOTIDE SEQUENCE</scope>
    <source>
        <strain evidence="3">AMC_N1</strain>
    </source>
</reference>
<dbReference type="Gene3D" id="2.40.70.10">
    <property type="entry name" value="Acid Proteases"/>
    <property type="match status" value="1"/>
</dbReference>
<accession>A0AAV8Z0H1</accession>
<dbReference type="Proteomes" id="UP001162162">
    <property type="component" value="Unassembled WGS sequence"/>
</dbReference>
<feature type="domain" description="DUF5641" evidence="2">
    <location>
        <begin position="655"/>
        <end position="739"/>
    </location>
</feature>
<evidence type="ECO:0000259" key="1">
    <source>
        <dbReference type="Pfam" id="PF05585"/>
    </source>
</evidence>
<evidence type="ECO:0000313" key="3">
    <source>
        <dbReference type="EMBL" id="KAJ8957412.1"/>
    </source>
</evidence>
<dbReference type="PANTHER" id="PTHR47331">
    <property type="entry name" value="PHD-TYPE DOMAIN-CONTAINING PROTEIN"/>
    <property type="match status" value="1"/>
</dbReference>
<dbReference type="Pfam" id="PF03564">
    <property type="entry name" value="DUF1759"/>
    <property type="match status" value="1"/>
</dbReference>
<sequence>FVKRIQIKESVDETDVIQLKERVKALEQAKFGFDEIQNTIEISVDDNELENQFAIRAEFEDEYFSQVALAKKIIFNNDHNDDNQISAANYEVAWSALLERYDNNKLLIHNHVKALFNSEPIHKETANGLRKLIDDFSKNLRALEQLQQPVGEWDTLLVYLVSIKLDSVTLREWENSKSEIESSKFQDIKTFLNSRADMFEMVAQNQTEKRKGFNANTRGFLTTGTSDNRECVICGESHYVQNCKSFLKMSTNEREKKARSLRLCLNCLKKGHHSKVCRRGTCTKCNEKHHTLLHRYQGTLSNAEQSANLNATPNANASAESVVSAVASSEERSVVLSACSSVDHVLLSTAYVQVTDSNGNTHTVRALLDSGAQSSFVTKGLCQRLNLKTRKVNISVKGLSNIASNINSKCEMTIQSLYNNYSATKCFFVIDIIAGNIPEVRIDASRIATPHHINLADPTFYKPDRIDILLGSDLFWELICVGQISLGPNNPILQKTKLGWVVSGPIGVKPKTLMSSVIWWKGPPFLIQDKANWPDQPLNSEVLSDVRKGKRDIFVSIEMQESIIKRYSDLNGLKRIVAYLMRFSHNCKFKCEGRANSSPELSLAEVDHAMMRLIQMSQAEYFHLEIESLKKGKTFNGKVVNLNPFIDSDAFVANKKHIWDRWSKEYVNELQQRTKWKVHHDSLKLGSLVLVKEDNQPPMRWKLGRVEAIHAGRDGVVRVATLKTNSGFIKRSFAKICPLPVDVIPETE</sequence>
<dbReference type="InterPro" id="IPR040676">
    <property type="entry name" value="DUF5641"/>
</dbReference>
<evidence type="ECO:0000259" key="2">
    <source>
        <dbReference type="Pfam" id="PF18701"/>
    </source>
</evidence>
<gene>
    <name evidence="3" type="ORF">NQ318_004892</name>
</gene>
<dbReference type="Pfam" id="PF05585">
    <property type="entry name" value="DUF1758"/>
    <property type="match status" value="1"/>
</dbReference>
<dbReference type="Pfam" id="PF18701">
    <property type="entry name" value="DUF5641"/>
    <property type="match status" value="1"/>
</dbReference>
<comment type="caution">
    <text evidence="3">The sequence shown here is derived from an EMBL/GenBank/DDBJ whole genome shotgun (WGS) entry which is preliminary data.</text>
</comment>